<dbReference type="Gene3D" id="1.10.1200.10">
    <property type="entry name" value="ACP-like"/>
    <property type="match status" value="5"/>
</dbReference>
<dbReference type="PROSITE" id="PS00455">
    <property type="entry name" value="AMP_BINDING"/>
    <property type="match status" value="1"/>
</dbReference>
<dbReference type="Gene3D" id="3.30.559.10">
    <property type="entry name" value="Chloramphenicol acetyltransferase-like domain"/>
    <property type="match status" value="6"/>
</dbReference>
<evidence type="ECO:0000313" key="7">
    <source>
        <dbReference type="EMBL" id="KAL2785075.1"/>
    </source>
</evidence>
<dbReference type="SUPFAM" id="SSF56801">
    <property type="entry name" value="Acetyl-CoA synthetase-like"/>
    <property type="match status" value="4"/>
</dbReference>
<feature type="compositionally biased region" description="Polar residues" evidence="5">
    <location>
        <begin position="3662"/>
        <end position="3672"/>
    </location>
</feature>
<dbReference type="PROSITE" id="PS50075">
    <property type="entry name" value="CARRIER"/>
    <property type="match status" value="5"/>
</dbReference>
<dbReference type="Pfam" id="PF00501">
    <property type="entry name" value="AMP-binding"/>
    <property type="match status" value="4"/>
</dbReference>
<dbReference type="NCBIfam" id="TIGR01733">
    <property type="entry name" value="AA-adenyl-dom"/>
    <property type="match status" value="3"/>
</dbReference>
<dbReference type="CDD" id="cd19545">
    <property type="entry name" value="FUM14_C_NRPS-like"/>
    <property type="match status" value="1"/>
</dbReference>
<accession>A0ABR4FP98</accession>
<dbReference type="SUPFAM" id="SSF52777">
    <property type="entry name" value="CoA-dependent acyltransferases"/>
    <property type="match status" value="15"/>
</dbReference>
<feature type="domain" description="Carrier" evidence="6">
    <location>
        <begin position="4441"/>
        <end position="4517"/>
    </location>
</feature>
<evidence type="ECO:0000256" key="1">
    <source>
        <dbReference type="ARBA" id="ARBA00022450"/>
    </source>
</evidence>
<dbReference type="Pfam" id="PF00550">
    <property type="entry name" value="PP-binding"/>
    <property type="match status" value="4"/>
</dbReference>
<dbReference type="NCBIfam" id="NF003417">
    <property type="entry name" value="PRK04813.1"/>
    <property type="match status" value="4"/>
</dbReference>
<dbReference type="InterPro" id="IPR023213">
    <property type="entry name" value="CAT-like_dom_sf"/>
</dbReference>
<dbReference type="InterPro" id="IPR042099">
    <property type="entry name" value="ANL_N_sf"/>
</dbReference>
<gene>
    <name evidence="7" type="ORF">BJX66DRAFT_68810</name>
</gene>
<keyword evidence="2" id="KW-0597">Phosphoprotein</keyword>
<evidence type="ECO:0000313" key="8">
    <source>
        <dbReference type="Proteomes" id="UP001610563"/>
    </source>
</evidence>
<dbReference type="Gene3D" id="3.30.300.30">
    <property type="match status" value="4"/>
</dbReference>
<dbReference type="PANTHER" id="PTHR45398">
    <property type="match status" value="1"/>
</dbReference>
<evidence type="ECO:0000256" key="3">
    <source>
        <dbReference type="ARBA" id="ARBA00022598"/>
    </source>
</evidence>
<dbReference type="InterPro" id="IPR009081">
    <property type="entry name" value="PP-bd_ACP"/>
</dbReference>
<feature type="domain" description="Carrier" evidence="6">
    <location>
        <begin position="780"/>
        <end position="856"/>
    </location>
</feature>
<comment type="similarity">
    <text evidence="4">Belongs to the NRP synthetase family.</text>
</comment>
<dbReference type="InterPro" id="IPR020845">
    <property type="entry name" value="AMP-binding_CS"/>
</dbReference>
<feature type="domain" description="Carrier" evidence="6">
    <location>
        <begin position="6088"/>
        <end position="6171"/>
    </location>
</feature>
<dbReference type="PROSITE" id="PS00012">
    <property type="entry name" value="PHOSPHOPANTETHEINE"/>
    <property type="match status" value="1"/>
</dbReference>
<dbReference type="Pfam" id="PF00668">
    <property type="entry name" value="Condensation"/>
    <property type="match status" value="7"/>
</dbReference>
<dbReference type="InterPro" id="IPR001242">
    <property type="entry name" value="Condensation_dom"/>
</dbReference>
<keyword evidence="3" id="KW-0436">Ligase</keyword>
<dbReference type="EMBL" id="JBFTWV010000156">
    <property type="protein sequence ID" value="KAL2785075.1"/>
    <property type="molecule type" value="Genomic_DNA"/>
</dbReference>
<dbReference type="CDD" id="cd19542">
    <property type="entry name" value="CT_NRPS-like"/>
    <property type="match status" value="3"/>
</dbReference>
<keyword evidence="1" id="KW-0596">Phosphopantetheine</keyword>
<dbReference type="InterPro" id="IPR000873">
    <property type="entry name" value="AMP-dep_synth/lig_dom"/>
</dbReference>
<dbReference type="InterPro" id="IPR006162">
    <property type="entry name" value="Ppantetheine_attach_site"/>
</dbReference>
<feature type="region of interest" description="Disordered" evidence="5">
    <location>
        <begin position="3647"/>
        <end position="3672"/>
    </location>
</feature>
<comment type="caution">
    <text evidence="7">The sequence shown here is derived from an EMBL/GenBank/DDBJ whole genome shotgun (WGS) entry which is preliminary data.</text>
</comment>
<evidence type="ECO:0000256" key="5">
    <source>
        <dbReference type="SAM" id="MobiDB-lite"/>
    </source>
</evidence>
<dbReference type="InterPro" id="IPR010071">
    <property type="entry name" value="AA_adenyl_dom"/>
</dbReference>
<dbReference type="SUPFAM" id="SSF47336">
    <property type="entry name" value="ACP-like"/>
    <property type="match status" value="5"/>
</dbReference>
<organism evidence="7 8">
    <name type="scientific">Aspergillus keveii</name>
    <dbReference type="NCBI Taxonomy" id="714993"/>
    <lineage>
        <taxon>Eukaryota</taxon>
        <taxon>Fungi</taxon>
        <taxon>Dikarya</taxon>
        <taxon>Ascomycota</taxon>
        <taxon>Pezizomycotina</taxon>
        <taxon>Eurotiomycetes</taxon>
        <taxon>Eurotiomycetidae</taxon>
        <taxon>Eurotiales</taxon>
        <taxon>Aspergillaceae</taxon>
        <taxon>Aspergillus</taxon>
        <taxon>Aspergillus subgen. Nidulantes</taxon>
    </lineage>
</organism>
<reference evidence="7 8" key="1">
    <citation type="submission" date="2024-07" db="EMBL/GenBank/DDBJ databases">
        <title>Section-level genome sequencing and comparative genomics of Aspergillus sections Usti and Cavernicolus.</title>
        <authorList>
            <consortium name="Lawrence Berkeley National Laboratory"/>
            <person name="Nybo J.L."/>
            <person name="Vesth T.C."/>
            <person name="Theobald S."/>
            <person name="Frisvad J.C."/>
            <person name="Larsen T.O."/>
            <person name="Kjaerboelling I."/>
            <person name="Rothschild-Mancinelli K."/>
            <person name="Lyhne E.K."/>
            <person name="Kogle M.E."/>
            <person name="Barry K."/>
            <person name="Clum A."/>
            <person name="Na H."/>
            <person name="Ledsgaard L."/>
            <person name="Lin J."/>
            <person name="Lipzen A."/>
            <person name="Kuo A."/>
            <person name="Riley R."/>
            <person name="Mondo S."/>
            <person name="Labutti K."/>
            <person name="Haridas S."/>
            <person name="Pangalinan J."/>
            <person name="Salamov A.A."/>
            <person name="Simmons B.A."/>
            <person name="Magnuson J.K."/>
            <person name="Chen J."/>
            <person name="Drula E."/>
            <person name="Henrissat B."/>
            <person name="Wiebenga A."/>
            <person name="Lubbers R.J."/>
            <person name="Gomes A.C."/>
            <person name="Makela M.R."/>
            <person name="Stajich J."/>
            <person name="Grigoriev I.V."/>
            <person name="Mortensen U.H."/>
            <person name="De Vries R.P."/>
            <person name="Baker S.E."/>
            <person name="Andersen M.R."/>
        </authorList>
    </citation>
    <scope>NUCLEOTIDE SEQUENCE [LARGE SCALE GENOMIC DNA]</scope>
    <source>
        <strain evidence="7 8">CBS 209.92</strain>
    </source>
</reference>
<evidence type="ECO:0000256" key="4">
    <source>
        <dbReference type="ARBA" id="ARBA00029454"/>
    </source>
</evidence>
<feature type="domain" description="Carrier" evidence="6">
    <location>
        <begin position="5502"/>
        <end position="5578"/>
    </location>
</feature>
<dbReference type="CDD" id="cd05918">
    <property type="entry name" value="A_NRPS_SidN3_like"/>
    <property type="match status" value="3"/>
</dbReference>
<keyword evidence="8" id="KW-1185">Reference proteome</keyword>
<proteinExistence type="inferred from homology"/>
<evidence type="ECO:0000256" key="2">
    <source>
        <dbReference type="ARBA" id="ARBA00022553"/>
    </source>
</evidence>
<dbReference type="InterPro" id="IPR036736">
    <property type="entry name" value="ACP-like_sf"/>
</dbReference>
<dbReference type="PANTHER" id="PTHR45398:SF1">
    <property type="entry name" value="ENZYME, PUTATIVE (JCVI)-RELATED"/>
    <property type="match status" value="1"/>
</dbReference>
<evidence type="ECO:0000259" key="6">
    <source>
        <dbReference type="PROSITE" id="PS50075"/>
    </source>
</evidence>
<dbReference type="InterPro" id="IPR045851">
    <property type="entry name" value="AMP-bd_C_sf"/>
</dbReference>
<dbReference type="Proteomes" id="UP001610563">
    <property type="component" value="Unassembled WGS sequence"/>
</dbReference>
<dbReference type="CDD" id="cd19534">
    <property type="entry name" value="E_NRPS"/>
    <property type="match status" value="2"/>
</dbReference>
<dbReference type="Gene3D" id="3.40.50.12780">
    <property type="entry name" value="N-terminal domain of ligase-like"/>
    <property type="match status" value="4"/>
</dbReference>
<name>A0ABR4FP98_9EURO</name>
<dbReference type="Gene3D" id="3.30.559.30">
    <property type="entry name" value="Nonribosomal peptide synthetase, condensation domain"/>
    <property type="match status" value="9"/>
</dbReference>
<feature type="domain" description="Carrier" evidence="6">
    <location>
        <begin position="3348"/>
        <end position="3424"/>
    </location>
</feature>
<protein>
    <recommendedName>
        <fullName evidence="6">Carrier domain-containing protein</fullName>
    </recommendedName>
</protein>
<sequence length="6237" mass="692764">MAQHARCCLPSFGATLDGPKRPVSVKAKTTPAQKAVLLSAHEHNSLDPLLKTAWGLLLHRYTGLEDICFGYERLGVDESLKTYLSDPKELRMCQLSIAENDSIETILKKYAREDRLDNGFNLNEACGTSHEDYSLYNTIVLLRVCRNRIKGGTPVRPVLPTTLPEQCRVRLHVKVLQGDICIFLEWWNTEISVTHIESISCYFEQVLDQVAFHQGIAVADTVCFSERDWSRICKFNSTIPQTHDRCIHEVIQERGRLHPQREAVCAWDGSLTFEELDHLASKVAYHLQCNGVGPETLVALCFNKSKWNIVAMLGVLKAGGAFVPLDPAHPTPRLRSLLRSIDGRIMLCSRNREEALSTVVENLISLDEQLLDGISLPPGRNVRSGVKSTNAAYLIFTSGSTGQPKGTLLEHRAFVSSAAVFAPRMDMNSDCRSLQFAAHTFDASLAETLAPLMHGGCVCVPNDGDRLNNVIRAINDLGANNATLTPSFVRFIKPSDVPGVKSLILAGESMSMADVVMWSHINLINGYGPSEAAVCAAVKMDVQISSDCRDIGLPTSVRFWVVNPNDHNKLVPVGSPGELLLEGPSLARCYWNDPQKTEEAFIFNPTWALRESYRGRRRFYKTGDLVMYNSDVGSLTFIGRKDTQIKLHGQRIELGEIENNISSFPKVKHCLAFLSRSGSAKEKIVAVISLHSNSPPNSEILDPLPQSERSRIVADLRGHLSKQLPTFMIPAVWFCVQAMPLLPSGKLNRKAIVNWVTHQTDNVEHEASLWGDHEPGKAIRPEDTIEDRIASIWSRVLNIPQQELDLEEGFLSLGGDSIAAITCMGHCKKQGMGVTVQDVLQSKSIRDLTRRVKEIDQPVVYHEATEISFDLSPIQRLHFMTRSEGQGYFNQGVRIRLNRPVREHDLQRAIEMIIERHSMLRSRLVESPLGSLQLRITTEVKSSYQLRAYNNGQQSDMESAISESQACINALEGPLLAVDLFQADADSCFLSMVAHHLVVDIVSWRIILEDLEDILMNPEAKTPSTNSLPFSTWCHLQDEHTRTLDSVSNDPPAVDFAYWGLENQVATYGDATCETFELDPDDSHLILLDCHKALETEPIDLLLASLLYAFGETFRDRSLPVIYNEGHGREVWDPSLDISRTVGWFTTLFPISIARQAADDPIDTVIHVKDLRRSVSDNGRQDFASRISATGLNGRPKHPVPMEISFNYVGQHRDLQRRDGLFQLMDQMAGETGQGGGSSDYGKNTPRFALFEISALAVNGRLRFTFSFSKYMLHQEAIQAWTASCSNVLRSLSKKLRSLPPKPTLSSYPMLSLTYEDLELLVSTKLPSIGVGSPDLVEDIYPCSRMQQAMLLAKSRDSSLYAVHSTYEVKAPEDKPDAMRLAMAWRMVISRHAMLRTLFVDNLTEQDLFSQVVLRSYDPPLRHLACSEDKDVLPTFNSQPPAVHDTHKPHHRLTTCETAEGRLFVRLELSHAAMDGVSISVILRDLQCAYDGDLDPHRPLFKNYIHSMHNIPQASSLAYWQMYLEGVKPCLFPILLDGQTAPLKAFRTMQLSFGLFNKLQAVCERGHLTMSTAFTAAWGLTLRHFCNSNDICFMYLASLRDSAVEDIESVVGPVINLLALRMRVSGKDSVKDVLQTVQDDCMEQLHHNSLYLVDIQQALKLSDTALLNSGISYQKTAKPDTKHSADMQFSQVGTVHDPAEYPLFVNVVASGKSADIELNYWTDMLSDGQAQNVASIFLKCLHDIVHHHEEQIDQLELLSERNKQHIRRWNNRPLEEPESCADDLVRGKAATHPNAKAITAWDGHFTYSDLDRLSSSLAAYLALFGVCTGTLVSVHIDKSRWQVVAILAVLRAGGICVPERNTRLEKSLNYWAAENGVQIALTSPSNAALSEETYPVVITVDESLFETLPNYGATSYQQTNPSDNGYVVFTINDDDQSSAVVLSQRAIMSRATTFASSLGLDSGTKAFQSAPYSSDMFLQELFGTLISGGCLCISENDPAVGLSESINQTSANFFCMTPSIVADLRPMDIPGIQVLALYGELPTKVTREVWSEKVQLHSFFGMAECSSTCIHESGFDKPRASSTIGTSADCCSWLVDSSEPSRLVPVGCVGELLIEGPGISRGYLYDGGRTRERFIELSNDDMGEFLLSSRSSRQMFRTGQLARYNSDGTLVYLGKKDQTIDQETQMLALEIEQRLEDLDLTGKRCVVEALHLLGNKSSDNCIAIFVVPTQGPSTLANEKANVLAPKSSEFHQLMVKIHTYLSTSLPLSHVPSLYFPVNFLPLTTLGIVNRYLLRHSVETLPAELFHEYDIRRFGNFWRHELEGLSSSGSGLLQIPATQEQPALKSLDGGIRIPWGGFLQRHKAKVAILGAWALAVYSYTHCEDILIGDAAAETARIVPRRIRLNSMDSVAGLLDRVSSLLAASEPFEKASLSSIKSLGTETARACSFETMLSVSDFGVEQQSTFLERFETEESTNSELGSCPLVVFCTLGQDELLVAVRYDERVLYSSQFGRLISLLSEYLELLRSATRLQEQVSNLAEMVDNVRVFRNTVDYWKNQLIEIEPCLFPALSHNGVSTRFSVESLRLSNSSRIHSACKPLSITPSSLLQVVWGLVLRCYTGLEDVCFGYYVSPKKTPRGILPCRLSLHDNLNLKDTILGRKEDMDRSLKHRMPVFEIRRAIGMEDSPIFNTAFRYRKSSAGATEFSNTILNADDDGLNQYLIIVTASVSGSSGEINFEYQPSCLSRSDIDSIVDCFEHTLNSVLAMLGSDHQIQSVEFFGPRSCQKVSKWNANLPAEPKRCAPEVIHGQVCAHPTAPAICSWDENLTYAQLGFLSTKLAYHLMDRGVGPEVFVGLCFEKSAWAIVAQVAVLKAGGVFASLDPAHPENRLKGLVDDIDARLVLCSTQYLEKVLRIAGSALAINQDTLGQLSNRSIARNFPSLSIRNAAYAIFTSGTTGKPKVTVLEHAALGIAASSFTEAYEMGPGTRVIQFSSYTFDVSIFETIITLMTGGCICIPGDDERMNDLAGAIRRMKANVIACTPSVTDTLDPASVPSLRTIINGGEKLTENDITRWADRNHFNAYGPSEATIIATSSRKVDGHGARLDDDSNSIGTAVCGRAWVIDPYNHNRLLPVGAVGELVLEGHNIARGYLNNEKKTKEVFIDQPRWCRTPGLRTVFRRTERMYRTGDLVRYKSDGNICFISRIGTQVKLNGQRVELEEIEQQCVSLSPAGTQVAVDILVPETKTVAKCLAAFFTMKESESRSRASKNDALSSVLLPVSDTIRASIGKLHASLIEVLPQVMIPKLYCPVRYLPLGTTGKLDRRGLRKMVESLPKEQLRQYMNSTSGPKRTTEQAVESTLRDLWGEVLQLEPGSISADDSFFALGGDSFSAMKLVGTAGSHNISLTVADIYGQPILSDLIQCCGNVKVQVEKPSLEPFTLLPDSAPLQAIMKEVSSQCDVAEETISDVYPCSALQEGLITLSIQHQGAYIARSTFHLAATIDIRRFKAAWQQTVDEFDILRTRIVHTEAAGFLQVVLQKERISWAIETTFDDLMQDTLESNGGLLAKYAIVHHENSERYFVWVVHHALYDGWNVQQFLTRVEEIYSGTPAQSSTIPYKFFINHLHHLDLSQSDEFWKSYLNGFITPPFPPRANKSSDDPGARNVQRASVSLPQDSGASDLTIPELIRAAWAIVLSVHTANEDVCFGETLMGRNIDMPGITDVAGPVLTTVPVRMTVNNKLPLIQYLHDVRQMAAMMIPHQHSGLQRIQRLSSDAALACNFQNLLVIQSNEVQLSEEIWKPGNLEVRSDFLTHPLVVECTLSCSELVIQAYHDELALDDWHAERLVAQFSFVLKQLINVPQESSITVGDIDVASPLDKREIALWNQRQVQCVERCSHDIISEQALRQPHAPAICSWDGDITYQEMLGLASPFARYLVSCGVGPETFVPVCLDKSLWAMVTILSVLLAGGAFVPLDPSHPTSRHKEILAEVDADIILCSPQHRSRYLGSVNTIIPISKETIKAYGAIKSTTKPQAKTSPANMAYAIFTSGSTGRPKGIVIEHRSVCSSVLAFAPVKDLCANSRVFQFASLTFDAAILEVLGTLMLGGCICVPSEDERLNDISGAMQRMKVSWTFLTPSVASIIEPSSVPSLKVLSLGGEKLSREVVAKWANHVKLFGGYGPTETVIFAVVNSDFVNHDAACIGYGIPCTLTWIIDPEDHNRLTPLGAIGELALEGPALAREYLKNPNKNEEAFVDEPAWVKDFPSSFPSPRKIYKTGDLVKYNTDGSVEYLGRKDHQVKLHGQRMELGEIEHRLLDSPNVRHALVILPQTGRLKQKLIGVLSFNSLASESGLNSGGALELVSPIDMARVGQQEISAIQKSIEEQLPIYMVPQAWAVVKNVPMLVSGKLDRKRVTHWLDNLEESAYNRIMQDYDDVRLDTSEQEIQETGNSTIEIIRDIFAQVLNLPIHKVDPSRSFINLGGDSIAGMAVVLKARKNGLNLPLNRVLQSKSIEALSMCCEAKSPEVQKAKESMVSFRLSPIQELFFRASPGAPKSSSRFNQSMTVRLTRKIQSSVLKNAVLALVQKHSMFRARFSKSADGTWQQRITDDVKSSVTYHTHSIKNQSDMSSNIVNSQRSIDIQSGPVFAADLFEGNESQILFLTASHLCVDVVSWRTVLQELEDFVNTGSIASSAPLSFQSWCDLHFDNSKVVKSPLDLAFQPPDLDYWGMSGRPNNYGHVKMDTFTLDKSITAFISQGCHHVLRTETIEVLLAIVLHSFNLTFADRDTPTIYNEGHGREVWGSADPSETVGWFTTLSPLHIQPTLDFYDTLKCVKDTRRRAAGYNRTFFAQNTLNSSSSNEANKFPLPLEILFNYLGKLQQLERTDSLFQHHGDVFNPEALVSTGDMGPETPRFALFEISALIVEEQLHVSFTYNYNMQHQARIQTWISECKHVLETDLLTLRTCSPEPTLSDYPLLPTTYNGLKKLTETVLPRLNIEHWDRVEDIYPCSPAQEGILLSQLRDPQGYTFNAVFEVHAAGKYHGIDLARLKKAWSMVVARHSVLRAAFIDSECKGSSFDQLVLKKVNETAIEIECDDSYAIDKIDGIRMQGTSSNICHQLVFCKTSSGRVLLKVEMNHAIIDGGSMSILLRDLGLAYSNRLSSGLGPLFSEYIKYTRSESQSEALAYWKRRLSGVRPCHLSVSASKNGVRELGSCMMAFDQFAELQRFCEVNSITLANLTLSAWAIVLRSYTKSDDVCFGYPSTGRDLPVPGIQEAVGIFINTLCCRVQFRAGQNFLDLSKSVQNDHIESLSHQRASLAEIQHALGQRGDSLFNTCISIQNHADDNPTDADLSFELLKAYDPTEYPITVNVESARGREGLILRYWADAVSGAEASGLAQAIAKVFTCFVETPSRMISDLKLPEKEPPIALQQLMDRDLMEELIDKRIKAILGQMLKDGKLGAPWVKEHDPDLPKDFFHVENGIEDSLKGIVVARQRTPSGSTLTLASDYRSPNDAEKQLWRLWGIILGLPPHPVKYHDSFFKLGGDSITAMKLVSSAREEGVSLSVSDVFKNPIFEDMVAFLSKQTTKPAVSITKSKHELTEKFAQDKPPSLPSSVSSQEISILRPIEPDATSLRSAICLKIGVFKGGIVDILPVTDFQSLSITATMFESRWMLNYFYLDGKGSLDIRRLRESFLRVVDAFDILRTVFVCYHAQFFQVVLRKIRPDIFVHETDKSLDEYTKSLQQRDRNQPPGQGEQNVQFYVVRRINSDEHRILVRMSHAQFDGVCLSKIMTAIKMAYEGCPITPSSYLNYMRVLPGTITPEHYQHWATLLKGSKMTEVIQRDRPNTFQDVGGFAEQKKTIEIPSTATENITIATVMQSAWAITLAKLSAQDDVVFGLTVNGRNAVPGLENTIGPCLNFIPIRVRFGDRWTALDLFRFLQDQQVSNMPYESLGFREIIRRCTDWPDSTFFTTTVLHQNFDYEGQMQLDNNTYKMGGVGVIDNFTDLTVFSKPVAGQPNQIAVSLGYSLKGPMYPTFVSTVLDMVCDTAQSLVANPNVILPSPSTLRSLPLQVVEDTSTCPSSDNLLSSLNNRSLSEILAHSELLTRIWQQVLPPRSTTGKPQTSYQLDSAFFRLGGDIMNMAQIVWILEQETNLHVRLEDLLAHPTFLGQMAVLALYTTKLDAQANSSEAAPAYASDADSTVVSVGGRNVAPPVPAKSENWSALDRARVLAKKLTRFGGLSTRV</sequence>